<proteinExistence type="predicted"/>
<evidence type="ECO:0000313" key="2">
    <source>
        <dbReference type="EMBL" id="KDQ07928.1"/>
    </source>
</evidence>
<keyword evidence="1" id="KW-0812">Transmembrane</keyword>
<dbReference type="InParanoid" id="A0A067LX26"/>
<evidence type="ECO:0000256" key="1">
    <source>
        <dbReference type="SAM" id="Phobius"/>
    </source>
</evidence>
<reference evidence="3" key="1">
    <citation type="journal article" date="2014" name="Proc. Natl. Acad. Sci. U.S.A.">
        <title>Extensive sampling of basidiomycete genomes demonstrates inadequacy of the white-rot/brown-rot paradigm for wood decay fungi.</title>
        <authorList>
            <person name="Riley R."/>
            <person name="Salamov A.A."/>
            <person name="Brown D.W."/>
            <person name="Nagy L.G."/>
            <person name="Floudas D."/>
            <person name="Held B.W."/>
            <person name="Levasseur A."/>
            <person name="Lombard V."/>
            <person name="Morin E."/>
            <person name="Otillar R."/>
            <person name="Lindquist E.A."/>
            <person name="Sun H."/>
            <person name="LaButti K.M."/>
            <person name="Schmutz J."/>
            <person name="Jabbour D."/>
            <person name="Luo H."/>
            <person name="Baker S.E."/>
            <person name="Pisabarro A.G."/>
            <person name="Walton J.D."/>
            <person name="Blanchette R.A."/>
            <person name="Henrissat B."/>
            <person name="Martin F."/>
            <person name="Cullen D."/>
            <person name="Hibbett D.S."/>
            <person name="Grigoriev I.V."/>
        </authorList>
    </citation>
    <scope>NUCLEOTIDE SEQUENCE [LARGE SCALE GENOMIC DNA]</scope>
    <source>
        <strain evidence="3">FD-172 SS1</strain>
    </source>
</reference>
<keyword evidence="1" id="KW-1133">Transmembrane helix</keyword>
<organism evidence="2 3">
    <name type="scientific">Botryobasidium botryosum (strain FD-172 SS1)</name>
    <dbReference type="NCBI Taxonomy" id="930990"/>
    <lineage>
        <taxon>Eukaryota</taxon>
        <taxon>Fungi</taxon>
        <taxon>Dikarya</taxon>
        <taxon>Basidiomycota</taxon>
        <taxon>Agaricomycotina</taxon>
        <taxon>Agaricomycetes</taxon>
        <taxon>Cantharellales</taxon>
        <taxon>Botryobasidiaceae</taxon>
        <taxon>Botryobasidium</taxon>
    </lineage>
</organism>
<dbReference type="Proteomes" id="UP000027195">
    <property type="component" value="Unassembled WGS sequence"/>
</dbReference>
<dbReference type="AlphaFoldDB" id="A0A067LX26"/>
<dbReference type="EMBL" id="KL198098">
    <property type="protein sequence ID" value="KDQ07928.1"/>
    <property type="molecule type" value="Genomic_DNA"/>
</dbReference>
<protein>
    <submittedName>
        <fullName evidence="2">Uncharacterized protein</fullName>
    </submittedName>
</protein>
<evidence type="ECO:0000313" key="3">
    <source>
        <dbReference type="Proteomes" id="UP000027195"/>
    </source>
</evidence>
<gene>
    <name evidence="2" type="ORF">BOTBODRAFT_588878</name>
</gene>
<keyword evidence="3" id="KW-1185">Reference proteome</keyword>
<feature type="transmembrane region" description="Helical" evidence="1">
    <location>
        <begin position="24"/>
        <end position="44"/>
    </location>
</feature>
<keyword evidence="1" id="KW-0472">Membrane</keyword>
<accession>A0A067LX26</accession>
<sequence>MADRKRYELKSDAIRQLISIRRHILFFISSELLLLLLLCSSLEFSPGTISKIRLYLKSLASTSHSKCGTKELRWHL</sequence>
<name>A0A067LX26_BOTB1</name>
<dbReference type="HOGENOM" id="CLU_2654171_0_0_1"/>